<feature type="transmembrane region" description="Helical" evidence="2">
    <location>
        <begin position="94"/>
        <end position="112"/>
    </location>
</feature>
<feature type="region of interest" description="Disordered" evidence="1">
    <location>
        <begin position="162"/>
        <end position="196"/>
    </location>
</feature>
<feature type="region of interest" description="Disordered" evidence="1">
    <location>
        <begin position="1"/>
        <end position="53"/>
    </location>
</feature>
<accession>A0A3B0KS03</accession>
<sequence length="316" mass="34533">MAAPPAVKRLPVNQKMAPVQMPKITITSNSTSSSTSSKGATKATAAAPKSPDGLTALVPKKSLTSMSDEEIIQENLKEILDLKSREERKANGRLVAVIVCFLVIFLAIYHAWIQDALAGVLVPAGIMLSYFAWVVVLAKRDKHKRAMFEKHIEEVAMKNKSELEEKHSRLKHSHGHGHGHTPTDVDQQSCSGSGSATSSLHYVNELLPNGEHRKKQRRHRQRHADAHGERPGRAPRASGATTEATVHRSGGAKRPSIRQKLFGQSIAHVKLVETQSDSMDSTGGPRGSGVPSEKRKRLQRMDTLPMPQVVRMSSAP</sequence>
<reference evidence="4" key="1">
    <citation type="submission" date="2018-01" db="EMBL/GenBank/DDBJ databases">
        <authorList>
            <person name="Alioto T."/>
            <person name="Alioto T."/>
        </authorList>
    </citation>
    <scope>NUCLEOTIDE SEQUENCE [LARGE SCALE GENOMIC DNA]</scope>
</reference>
<feature type="region of interest" description="Disordered" evidence="1">
    <location>
        <begin position="273"/>
        <end position="316"/>
    </location>
</feature>
<organism evidence="3 4">
    <name type="scientific">Drosophila guanche</name>
    <name type="common">Fruit fly</name>
    <dbReference type="NCBI Taxonomy" id="7266"/>
    <lineage>
        <taxon>Eukaryota</taxon>
        <taxon>Metazoa</taxon>
        <taxon>Ecdysozoa</taxon>
        <taxon>Arthropoda</taxon>
        <taxon>Hexapoda</taxon>
        <taxon>Insecta</taxon>
        <taxon>Pterygota</taxon>
        <taxon>Neoptera</taxon>
        <taxon>Endopterygota</taxon>
        <taxon>Diptera</taxon>
        <taxon>Brachycera</taxon>
        <taxon>Muscomorpha</taxon>
        <taxon>Ephydroidea</taxon>
        <taxon>Drosophilidae</taxon>
        <taxon>Drosophila</taxon>
        <taxon>Sophophora</taxon>
    </lineage>
</organism>
<keyword evidence="2" id="KW-1133">Transmembrane helix</keyword>
<evidence type="ECO:0000313" key="3">
    <source>
        <dbReference type="EMBL" id="SPP88686.1"/>
    </source>
</evidence>
<dbReference type="EMBL" id="OUUW01000015">
    <property type="protein sequence ID" value="SPP88686.1"/>
    <property type="molecule type" value="Genomic_DNA"/>
</dbReference>
<gene>
    <name evidence="3" type="ORF">DGUA_6G018949</name>
</gene>
<dbReference type="Proteomes" id="UP000268350">
    <property type="component" value="Unassembled WGS sequence"/>
</dbReference>
<keyword evidence="4" id="KW-1185">Reference proteome</keyword>
<name>A0A3B0KS03_DROGU</name>
<keyword evidence="2" id="KW-0812">Transmembrane</keyword>
<protein>
    <submittedName>
        <fullName evidence="3">Uncharacterized protein</fullName>
    </submittedName>
</protein>
<feature type="compositionally biased region" description="Low complexity" evidence="1">
    <location>
        <begin position="27"/>
        <end position="50"/>
    </location>
</feature>
<feature type="transmembrane region" description="Helical" evidence="2">
    <location>
        <begin position="118"/>
        <end position="138"/>
    </location>
</feature>
<evidence type="ECO:0000256" key="1">
    <source>
        <dbReference type="SAM" id="MobiDB-lite"/>
    </source>
</evidence>
<evidence type="ECO:0000313" key="4">
    <source>
        <dbReference type="Proteomes" id="UP000268350"/>
    </source>
</evidence>
<keyword evidence="2" id="KW-0472">Membrane</keyword>
<feature type="compositionally biased region" description="Basic residues" evidence="1">
    <location>
        <begin position="168"/>
        <end position="179"/>
    </location>
</feature>
<evidence type="ECO:0000256" key="2">
    <source>
        <dbReference type="SAM" id="Phobius"/>
    </source>
</evidence>
<feature type="region of interest" description="Disordered" evidence="1">
    <location>
        <begin position="208"/>
        <end position="256"/>
    </location>
</feature>
<dbReference type="AlphaFoldDB" id="A0A3B0KS03"/>
<feature type="compositionally biased region" description="Basic residues" evidence="1">
    <location>
        <begin position="212"/>
        <end position="222"/>
    </location>
</feature>
<dbReference type="OrthoDB" id="6737830at2759"/>
<dbReference type="OMA" id="AVYHACV"/>
<proteinExistence type="predicted"/>
<feature type="compositionally biased region" description="Basic and acidic residues" evidence="1">
    <location>
        <begin position="223"/>
        <end position="232"/>
    </location>
</feature>